<accession>A0A1G2GS02</accession>
<sequence length="123" mass="13737">MLTIRLQRVGKKHQPSYRVVVSERRSKLGGPPIEDLGFYNPFTKEARLNKDRIEHWIKIGAHATPTVHNLCVTKGVVKTPKIALKFKKRKSDAEVAKTEALKKAETLVEAKKEETAVPATPAA</sequence>
<dbReference type="GO" id="GO:0015935">
    <property type="term" value="C:small ribosomal subunit"/>
    <property type="evidence" value="ECO:0007669"/>
    <property type="project" value="TreeGrafter"/>
</dbReference>
<dbReference type="STRING" id="1802126.A3B25_00765"/>
<dbReference type="AlphaFoldDB" id="A0A1G2GS02"/>
<dbReference type="GO" id="GO:0003735">
    <property type="term" value="F:structural constituent of ribosome"/>
    <property type="evidence" value="ECO:0007669"/>
    <property type="project" value="InterPro"/>
</dbReference>
<keyword evidence="1 3" id="KW-0689">Ribosomal protein</keyword>
<dbReference type="Proteomes" id="UP000179106">
    <property type="component" value="Unassembled WGS sequence"/>
</dbReference>
<evidence type="ECO:0000256" key="2">
    <source>
        <dbReference type="ARBA" id="ARBA00023274"/>
    </source>
</evidence>
<name>A0A1G2GS02_9BACT</name>
<dbReference type="GO" id="GO:0005737">
    <property type="term" value="C:cytoplasm"/>
    <property type="evidence" value="ECO:0007669"/>
    <property type="project" value="UniProtKB-ARBA"/>
</dbReference>
<evidence type="ECO:0000256" key="1">
    <source>
        <dbReference type="ARBA" id="ARBA00022980"/>
    </source>
</evidence>
<proteinExistence type="inferred from homology"/>
<dbReference type="PANTHER" id="PTHR12919:SF20">
    <property type="entry name" value="SMALL RIBOSOMAL SUBUNIT PROTEIN BS16M"/>
    <property type="match status" value="1"/>
</dbReference>
<dbReference type="Gene3D" id="3.30.1320.10">
    <property type="match status" value="1"/>
</dbReference>
<dbReference type="Pfam" id="PF00886">
    <property type="entry name" value="Ribosomal_S16"/>
    <property type="match status" value="1"/>
</dbReference>
<organism evidence="4 5">
    <name type="scientific">Candidatus Ryanbacteria bacterium RIFCSPLOWO2_01_FULL_48_26</name>
    <dbReference type="NCBI Taxonomy" id="1802126"/>
    <lineage>
        <taxon>Bacteria</taxon>
        <taxon>Candidatus Ryaniibacteriota</taxon>
    </lineage>
</organism>
<gene>
    <name evidence="3" type="primary">rpsP</name>
    <name evidence="4" type="ORF">A3B25_00765</name>
</gene>
<evidence type="ECO:0000256" key="3">
    <source>
        <dbReference type="HAMAP-Rule" id="MF_00385"/>
    </source>
</evidence>
<evidence type="ECO:0000313" key="5">
    <source>
        <dbReference type="Proteomes" id="UP000179106"/>
    </source>
</evidence>
<evidence type="ECO:0000313" key="4">
    <source>
        <dbReference type="EMBL" id="OGZ52976.1"/>
    </source>
</evidence>
<dbReference type="NCBIfam" id="TIGR00002">
    <property type="entry name" value="S16"/>
    <property type="match status" value="1"/>
</dbReference>
<dbReference type="SUPFAM" id="SSF54565">
    <property type="entry name" value="Ribosomal protein S16"/>
    <property type="match status" value="1"/>
</dbReference>
<dbReference type="PANTHER" id="PTHR12919">
    <property type="entry name" value="30S RIBOSOMAL PROTEIN S16"/>
    <property type="match status" value="1"/>
</dbReference>
<dbReference type="HAMAP" id="MF_00385">
    <property type="entry name" value="Ribosomal_bS16"/>
    <property type="match status" value="1"/>
</dbReference>
<dbReference type="GO" id="GO:0006412">
    <property type="term" value="P:translation"/>
    <property type="evidence" value="ECO:0007669"/>
    <property type="project" value="UniProtKB-UniRule"/>
</dbReference>
<comment type="similarity">
    <text evidence="3">Belongs to the bacterial ribosomal protein bS16 family.</text>
</comment>
<protein>
    <recommendedName>
        <fullName evidence="3">Small ribosomal subunit protein bS16</fullName>
    </recommendedName>
</protein>
<dbReference type="InterPro" id="IPR023803">
    <property type="entry name" value="Ribosomal_bS16_dom_sf"/>
</dbReference>
<dbReference type="EMBL" id="MHNW01000035">
    <property type="protein sequence ID" value="OGZ52976.1"/>
    <property type="molecule type" value="Genomic_DNA"/>
</dbReference>
<dbReference type="InterPro" id="IPR000307">
    <property type="entry name" value="Ribosomal_bS16"/>
</dbReference>
<reference evidence="4 5" key="1">
    <citation type="journal article" date="2016" name="Nat. Commun.">
        <title>Thousands of microbial genomes shed light on interconnected biogeochemical processes in an aquifer system.</title>
        <authorList>
            <person name="Anantharaman K."/>
            <person name="Brown C.T."/>
            <person name="Hug L.A."/>
            <person name="Sharon I."/>
            <person name="Castelle C.J."/>
            <person name="Probst A.J."/>
            <person name="Thomas B.C."/>
            <person name="Singh A."/>
            <person name="Wilkins M.J."/>
            <person name="Karaoz U."/>
            <person name="Brodie E.L."/>
            <person name="Williams K.H."/>
            <person name="Hubbard S.S."/>
            <person name="Banfield J.F."/>
        </authorList>
    </citation>
    <scope>NUCLEOTIDE SEQUENCE [LARGE SCALE GENOMIC DNA]</scope>
</reference>
<keyword evidence="2 3" id="KW-0687">Ribonucleoprotein</keyword>
<comment type="caution">
    <text evidence="4">The sequence shown here is derived from an EMBL/GenBank/DDBJ whole genome shotgun (WGS) entry which is preliminary data.</text>
</comment>